<accession>A0A9N8WSG6</accession>
<feature type="transmembrane region" description="Helical" evidence="1">
    <location>
        <begin position="37"/>
        <end position="54"/>
    </location>
</feature>
<evidence type="ECO:0000313" key="3">
    <source>
        <dbReference type="Proteomes" id="UP000789706"/>
    </source>
</evidence>
<proteinExistence type="predicted"/>
<comment type="caution">
    <text evidence="2">The sequence shown here is derived from an EMBL/GenBank/DDBJ whole genome shotgun (WGS) entry which is preliminary data.</text>
</comment>
<dbReference type="EMBL" id="CAJVPK010000328">
    <property type="protein sequence ID" value="CAG8495017.1"/>
    <property type="molecule type" value="Genomic_DNA"/>
</dbReference>
<keyword evidence="1" id="KW-0472">Membrane</keyword>
<organism evidence="2 3">
    <name type="scientific">Diversispora eburnea</name>
    <dbReference type="NCBI Taxonomy" id="1213867"/>
    <lineage>
        <taxon>Eukaryota</taxon>
        <taxon>Fungi</taxon>
        <taxon>Fungi incertae sedis</taxon>
        <taxon>Mucoromycota</taxon>
        <taxon>Glomeromycotina</taxon>
        <taxon>Glomeromycetes</taxon>
        <taxon>Diversisporales</taxon>
        <taxon>Diversisporaceae</taxon>
        <taxon>Diversispora</taxon>
    </lineage>
</organism>
<protein>
    <submittedName>
        <fullName evidence="2">8028_t:CDS:1</fullName>
    </submittedName>
</protein>
<dbReference type="AlphaFoldDB" id="A0A9N8WSG6"/>
<sequence>MPKKIMDHNIYQLPTEIYIRKSESTSFPTSTSKPDSVYSNTTGLYIGIAVFVVVM</sequence>
<name>A0A9N8WSG6_9GLOM</name>
<keyword evidence="1" id="KW-0812">Transmembrane</keyword>
<evidence type="ECO:0000313" key="2">
    <source>
        <dbReference type="EMBL" id="CAG8495017.1"/>
    </source>
</evidence>
<evidence type="ECO:0000256" key="1">
    <source>
        <dbReference type="SAM" id="Phobius"/>
    </source>
</evidence>
<keyword evidence="1" id="KW-1133">Transmembrane helix</keyword>
<feature type="non-terminal residue" evidence="2">
    <location>
        <position position="55"/>
    </location>
</feature>
<keyword evidence="3" id="KW-1185">Reference proteome</keyword>
<gene>
    <name evidence="2" type="ORF">DEBURN_LOCUS4375</name>
</gene>
<reference evidence="2" key="1">
    <citation type="submission" date="2021-06" db="EMBL/GenBank/DDBJ databases">
        <authorList>
            <person name="Kallberg Y."/>
            <person name="Tangrot J."/>
            <person name="Rosling A."/>
        </authorList>
    </citation>
    <scope>NUCLEOTIDE SEQUENCE</scope>
    <source>
        <strain evidence="2">AZ414A</strain>
    </source>
</reference>
<dbReference type="Proteomes" id="UP000789706">
    <property type="component" value="Unassembled WGS sequence"/>
</dbReference>